<proteinExistence type="predicted"/>
<dbReference type="InterPro" id="IPR035396">
    <property type="entry name" value="Bac_rhamnosid6H"/>
</dbReference>
<dbReference type="InterPro" id="IPR008928">
    <property type="entry name" value="6-hairpin_glycosidase_sf"/>
</dbReference>
<sequence length="1061" mass="114731">MEQAVAAAPAVTDLRVDGRTEPLGLGESAPRFSWRLAAPGRGRSQSAYRIVVGRECDPLAEGAEVLWDTGEIGSSRTFDIAYEGPELRPRTRYQWRARAADEAGTWGDWSPAHWFETGLGDATGWTADWIGTPAVPGSQRLPSLENVPRIWAAGPLGPSEARTGGFRTRFTVPGGARPLSAWLVIGGALDPQVHLNGMPVAGEVRDGAFVADAGDLIDSGENVLALRAGAGDGLPGGLCVRLEVVVEGRPALPQLVPVAGESAVTVTSNGRWRAAGEPAPGFEQPGFDDTGWSLAEEVGLHGDPPWGREPVADRPSPYLRREFDVPRPVSRARLYATALGVYELHLNGMRVSADHLAPGWTDYRHRVTYQTYDVTALVAEGGNALGAVLADGWYAGNISWFGSFQYGRRLALRAELEIVHDDGTTTRLRTDPDWRAGSGAIRYADLQNGERQDLAAEPAGWTACGFDDSGWLPAVPVSPPAGRPAAAVAPPIRVHEELAPRAVWESSPGVWIADFGQNVVGWVRLTARAGRERPVVLRHAEVLDHEGALHLASLRSARATDEFLPRGGAGAETFEPRFTFHGFRYVEVSGLREPLTADAIRARVAYAAMEPAGEFACSDERLNKLQDNIVWGQRGNFLSIPTDCPQRDERLGWTGDIWAFAPTALFNYDARAFLHSWLTDVVDAQTEDGAVTHVVPDVLSGRGLSPNPREAGSPGWGDAIVMLPWALYRLCGDADVVARYYGPMRRWLAYLDSRSTDGIFPDEGFGDWLSIGADTPKRLVGTAIFALSARQLAELAAALGRADDERACLEVYARVRRAFRAAFVQGPGVVESGTQTAYVLAITAGLLEEAELPRAAAHLVRDIEARGGHLSTGFLGTPFLLDALTRAGHLGTAYRLLLQDSFPSWLYPVVHGDATTMWERWDGWSHHRGLQDPGMNSFNHYAYGAVGAWMYETIGGLAPASPGYRAIVVRPRPGGDLTWARTAHRTRHGRVEIAWRREGGDFTLEVRVPPNTRAEVWVPGGPAGVTESGRPAAESPGVALDRVMDGHAVYEVGSGSYAFHV</sequence>
<dbReference type="Gene3D" id="2.60.420.10">
    <property type="entry name" value="Maltose phosphorylase, domain 3"/>
    <property type="match status" value="1"/>
</dbReference>
<comment type="caution">
    <text evidence="8">The sequence shown here is derived from an EMBL/GenBank/DDBJ whole genome shotgun (WGS) entry which is preliminary data.</text>
</comment>
<dbReference type="SUPFAM" id="SSF48208">
    <property type="entry name" value="Six-hairpin glycosidases"/>
    <property type="match status" value="1"/>
</dbReference>
<evidence type="ECO:0000313" key="8">
    <source>
        <dbReference type="EMBL" id="OUC95166.1"/>
    </source>
</evidence>
<organism evidence="8 9">
    <name type="scientific">Streptosporangium minutum</name>
    <dbReference type="NCBI Taxonomy" id="569862"/>
    <lineage>
        <taxon>Bacteria</taxon>
        <taxon>Bacillati</taxon>
        <taxon>Actinomycetota</taxon>
        <taxon>Actinomycetes</taxon>
        <taxon>Streptosporangiales</taxon>
        <taxon>Streptosporangiaceae</taxon>
        <taxon>Streptosporangium</taxon>
    </lineage>
</organism>
<evidence type="ECO:0000313" key="9">
    <source>
        <dbReference type="Proteomes" id="UP000194761"/>
    </source>
</evidence>
<dbReference type="InterPro" id="IPR012341">
    <property type="entry name" value="6hp_glycosidase-like_sf"/>
</dbReference>
<evidence type="ECO:0000256" key="3">
    <source>
        <dbReference type="ARBA" id="ARBA00022801"/>
    </source>
</evidence>
<dbReference type="GO" id="GO:0005975">
    <property type="term" value="P:carbohydrate metabolic process"/>
    <property type="evidence" value="ECO:0007669"/>
    <property type="project" value="InterPro"/>
</dbReference>
<dbReference type="PIRSF" id="PIRSF010631">
    <property type="entry name" value="A-rhamnsds"/>
    <property type="match status" value="1"/>
</dbReference>
<comment type="catalytic activity">
    <reaction evidence="1">
        <text>Hydrolysis of terminal non-reducing alpha-L-rhamnose residues in alpha-L-rhamnosides.</text>
        <dbReference type="EC" id="3.2.1.40"/>
    </reaction>
</comment>
<dbReference type="InterPro" id="IPR013737">
    <property type="entry name" value="Bac_rhamnosid_N"/>
</dbReference>
<dbReference type="EMBL" id="NGFP01000087">
    <property type="protein sequence ID" value="OUC95166.1"/>
    <property type="molecule type" value="Genomic_DNA"/>
</dbReference>
<evidence type="ECO:0000259" key="7">
    <source>
        <dbReference type="Pfam" id="PF17390"/>
    </source>
</evidence>
<dbReference type="Pfam" id="PF25788">
    <property type="entry name" value="Ig_Rha78A_N"/>
    <property type="match status" value="1"/>
</dbReference>
<evidence type="ECO:0000259" key="6">
    <source>
        <dbReference type="Pfam" id="PF17389"/>
    </source>
</evidence>
<evidence type="ECO:0000256" key="1">
    <source>
        <dbReference type="ARBA" id="ARBA00001445"/>
    </source>
</evidence>
<dbReference type="AlphaFoldDB" id="A0A243RJU9"/>
<dbReference type="Gene3D" id="2.60.40.10">
    <property type="entry name" value="Immunoglobulins"/>
    <property type="match status" value="1"/>
</dbReference>
<dbReference type="EC" id="3.2.1.40" evidence="2"/>
<dbReference type="InterPro" id="IPR035398">
    <property type="entry name" value="Bac_rhamnosid_C"/>
</dbReference>
<keyword evidence="3" id="KW-0378">Hydrolase</keyword>
<dbReference type="InterPro" id="IPR016007">
    <property type="entry name" value="Alpha_rhamnosid"/>
</dbReference>
<reference evidence="8 9" key="1">
    <citation type="submission" date="2017-05" db="EMBL/GenBank/DDBJ databases">
        <title>Biotechnological potential of actinobacteria isolated from South African environments.</title>
        <authorList>
            <person name="Le Roes-Hill M."/>
            <person name="Prins A."/>
            <person name="Durrell K.A."/>
        </authorList>
    </citation>
    <scope>NUCLEOTIDE SEQUENCE [LARGE SCALE GENOMIC DNA]</scope>
    <source>
        <strain evidence="8">M26</strain>
    </source>
</reference>
<name>A0A243RJU9_9ACTN</name>
<dbReference type="GO" id="GO:0030596">
    <property type="term" value="F:alpha-L-rhamnosidase activity"/>
    <property type="evidence" value="ECO:0007669"/>
    <property type="project" value="UniProtKB-EC"/>
</dbReference>
<dbReference type="RefSeq" id="WP_086574478.1">
    <property type="nucleotide sequence ID" value="NZ_NGFP01000087.1"/>
</dbReference>
<feature type="domain" description="Alpha-L-rhamnosidase C-terminal" evidence="7">
    <location>
        <begin position="956"/>
        <end position="1025"/>
    </location>
</feature>
<dbReference type="InterPro" id="IPR013783">
    <property type="entry name" value="Ig-like_fold"/>
</dbReference>
<dbReference type="Pfam" id="PF08531">
    <property type="entry name" value="Bac_rhamnosid_N"/>
    <property type="match status" value="1"/>
</dbReference>
<protein>
    <recommendedName>
        <fullName evidence="2">alpha-L-rhamnosidase</fullName>
        <ecNumber evidence="2">3.2.1.40</ecNumber>
    </recommendedName>
</protein>
<keyword evidence="9" id="KW-1185">Reference proteome</keyword>
<dbReference type="Pfam" id="PF17390">
    <property type="entry name" value="Bac_rhamnosid_C"/>
    <property type="match status" value="1"/>
</dbReference>
<dbReference type="Pfam" id="PF05592">
    <property type="entry name" value="Bac_rhamnosid"/>
    <property type="match status" value="1"/>
</dbReference>
<dbReference type="Pfam" id="PF17389">
    <property type="entry name" value="Bac_rhamnosid6H"/>
    <property type="match status" value="1"/>
</dbReference>
<dbReference type="InterPro" id="IPR036116">
    <property type="entry name" value="FN3_sf"/>
</dbReference>
<feature type="domain" description="Alpha-L-rhamnosidase six-hairpin glycosidase" evidence="6">
    <location>
        <begin position="612"/>
        <end position="954"/>
    </location>
</feature>
<feature type="domain" description="Alpha-L-rhamnosidase concanavalin-like" evidence="4">
    <location>
        <begin position="507"/>
        <end position="605"/>
    </location>
</feature>
<dbReference type="SUPFAM" id="SSF49265">
    <property type="entry name" value="Fibronectin type III"/>
    <property type="match status" value="1"/>
</dbReference>
<dbReference type="Gene3D" id="2.60.120.260">
    <property type="entry name" value="Galactose-binding domain-like"/>
    <property type="match status" value="3"/>
</dbReference>
<gene>
    <name evidence="8" type="ORF">CA984_19635</name>
</gene>
<evidence type="ECO:0000259" key="4">
    <source>
        <dbReference type="Pfam" id="PF05592"/>
    </source>
</evidence>
<evidence type="ECO:0000256" key="2">
    <source>
        <dbReference type="ARBA" id="ARBA00012652"/>
    </source>
</evidence>
<dbReference type="PANTHER" id="PTHR33307:SF6">
    <property type="entry name" value="ALPHA-RHAMNOSIDASE (EUROFUNG)-RELATED"/>
    <property type="match status" value="1"/>
</dbReference>
<dbReference type="PANTHER" id="PTHR33307">
    <property type="entry name" value="ALPHA-RHAMNOSIDASE (EUROFUNG)"/>
    <property type="match status" value="1"/>
</dbReference>
<evidence type="ECO:0000259" key="5">
    <source>
        <dbReference type="Pfam" id="PF08531"/>
    </source>
</evidence>
<accession>A0A243RJU9</accession>
<feature type="domain" description="Bacterial alpha-L-rhamnosidase N-terminal" evidence="5">
    <location>
        <begin position="329"/>
        <end position="496"/>
    </location>
</feature>
<dbReference type="Gene3D" id="1.50.10.10">
    <property type="match status" value="1"/>
</dbReference>
<dbReference type="Proteomes" id="UP000194761">
    <property type="component" value="Unassembled WGS sequence"/>
</dbReference>
<dbReference type="InterPro" id="IPR008902">
    <property type="entry name" value="Rhamnosid_concanavalin"/>
</dbReference>